<dbReference type="AlphaFoldDB" id="A0A1V4A9U5"/>
<protein>
    <submittedName>
        <fullName evidence="2">Uncharacterized protein</fullName>
    </submittedName>
</protein>
<keyword evidence="1" id="KW-0472">Membrane</keyword>
<gene>
    <name evidence="2" type="ORF">B1H18_15160</name>
</gene>
<feature type="transmembrane region" description="Helical" evidence="1">
    <location>
        <begin position="60"/>
        <end position="83"/>
    </location>
</feature>
<name>A0A1V4A9U5_9ACTN</name>
<sequence>MGGRDRPLGGDQGNTCVSCGLFLAPSSQDSVSPACCGAATAAVAAVVLSPSAANSARKAVMTAAHSLVNLLVVTVTSLSGWAICVLSS</sequence>
<dbReference type="EMBL" id="MVFC01000010">
    <property type="protein sequence ID" value="OON79286.1"/>
    <property type="molecule type" value="Genomic_DNA"/>
</dbReference>
<reference evidence="2 3" key="1">
    <citation type="submission" date="2017-02" db="EMBL/GenBank/DDBJ databases">
        <title>Draft Genome Sequence of Streptomyces tsukubaensis F601, a Producer of the immunosuppressant tacrolimus FK506.</title>
        <authorList>
            <person name="Zong G."/>
            <person name="Zhong C."/>
            <person name="Fu J."/>
            <person name="Qin R."/>
            <person name="Cao G."/>
        </authorList>
    </citation>
    <scope>NUCLEOTIDE SEQUENCE [LARGE SCALE GENOMIC DNA]</scope>
    <source>
        <strain evidence="2 3">F601</strain>
    </source>
</reference>
<accession>A0A1V4A9U5</accession>
<keyword evidence="1" id="KW-1133">Transmembrane helix</keyword>
<evidence type="ECO:0000256" key="1">
    <source>
        <dbReference type="SAM" id="Phobius"/>
    </source>
</evidence>
<evidence type="ECO:0000313" key="2">
    <source>
        <dbReference type="EMBL" id="OON79286.1"/>
    </source>
</evidence>
<comment type="caution">
    <text evidence="2">The sequence shown here is derived from an EMBL/GenBank/DDBJ whole genome shotgun (WGS) entry which is preliminary data.</text>
</comment>
<keyword evidence="1" id="KW-0812">Transmembrane</keyword>
<evidence type="ECO:0000313" key="3">
    <source>
        <dbReference type="Proteomes" id="UP000190539"/>
    </source>
</evidence>
<proteinExistence type="predicted"/>
<feature type="transmembrane region" description="Helical" evidence="1">
    <location>
        <begin position="30"/>
        <end position="48"/>
    </location>
</feature>
<dbReference type="Proteomes" id="UP000190539">
    <property type="component" value="Unassembled WGS sequence"/>
</dbReference>
<keyword evidence="3" id="KW-1185">Reference proteome</keyword>
<organism evidence="2 3">
    <name type="scientific">Streptomyces tsukubensis</name>
    <dbReference type="NCBI Taxonomy" id="83656"/>
    <lineage>
        <taxon>Bacteria</taxon>
        <taxon>Bacillati</taxon>
        <taxon>Actinomycetota</taxon>
        <taxon>Actinomycetes</taxon>
        <taxon>Kitasatosporales</taxon>
        <taxon>Streptomycetaceae</taxon>
        <taxon>Streptomyces</taxon>
    </lineage>
</organism>